<evidence type="ECO:0000256" key="3">
    <source>
        <dbReference type="ARBA" id="ARBA00012737"/>
    </source>
</evidence>
<comment type="pathway">
    <text evidence="1">Amino-acid biosynthesis; L-asparagine biosynthesis; L-asparagine from L-aspartate (L-Gln route): step 1/1.</text>
</comment>
<accession>A0A1G9ETX1</accession>
<evidence type="ECO:0000256" key="2">
    <source>
        <dbReference type="ARBA" id="ARBA00005752"/>
    </source>
</evidence>
<evidence type="ECO:0000256" key="5">
    <source>
        <dbReference type="ARBA" id="ARBA00022840"/>
    </source>
</evidence>
<dbReference type="InterPro" id="IPR014729">
    <property type="entry name" value="Rossmann-like_a/b/a_fold"/>
</dbReference>
<evidence type="ECO:0000256" key="6">
    <source>
        <dbReference type="ARBA" id="ARBA00022962"/>
    </source>
</evidence>
<dbReference type="Gene3D" id="3.60.20.10">
    <property type="entry name" value="Glutamine Phosphoribosylpyrophosphate, subunit 1, domain 1"/>
    <property type="match status" value="1"/>
</dbReference>
<dbReference type="AlphaFoldDB" id="A0A1G9ETX1"/>
<dbReference type="EMBL" id="FNGH01000001">
    <property type="protein sequence ID" value="SDK79606.1"/>
    <property type="molecule type" value="Genomic_DNA"/>
</dbReference>
<sequence length="627" mass="71106">MSAILGRINFSGRTVVPEDFHRALSILDDYGPEGSRARLDGPVALGFQRLDISPESAFEDQPLVQGGLCIVADVILDNRDELCERLAIDRSMRAGLPDSYLILSAYRRWGRDCVDALVGDFAFAIWDDERQRLFCARDHIGARPLYYCHYGGAFSLATDRRALLAFSDVPRQIDETRVASYLLWPSEFHEASFFSRMLPLPAGYWLEAGATGLNIQRYWHPEQVADVRYARRDDYAEHCRELLEQVVASRLRTGFPIGSHVSGGLDSSGVALLAGRQLNGGSQALARCYTWAPAVSNAYPLSSHERDERTIIDTLCRREGVECHYGTASGRDLQAFLQRDMAVEGDTDLFEELPVMADAGERSIRIMLSGWGGDESATFTTRGYPSSLLRRGAWWQLLMMARSHGGGLRNWRYVLHYLWQQAMLPNLPDSIYDRYSPFRPSQELERYIAPAFVASVSNPQTRRMRAWREYPGPQRMQAELLLNGHLAARMASWSHWAAPHGVIYRYPLTDKRLLDFTLGLPVELLWQRGRVRGLYRQSLSDLLPSGLAKVDHANEKKRLRVAHEGWRLLAKSLPSGGDKGLCPWLDMATLRRHLNAIPKTMSQKELLKLVCLGRAYRVWQIWCRYGG</sequence>
<dbReference type="GO" id="GO:0006529">
    <property type="term" value="P:asparagine biosynthetic process"/>
    <property type="evidence" value="ECO:0007669"/>
    <property type="project" value="InterPro"/>
</dbReference>
<dbReference type="InterPro" id="IPR051786">
    <property type="entry name" value="ASN_synthetase/amidase"/>
</dbReference>
<evidence type="ECO:0000256" key="4">
    <source>
        <dbReference type="ARBA" id="ARBA00022741"/>
    </source>
</evidence>
<organism evidence="10 11">
    <name type="scientific">Franzmannia pantelleriensis</name>
    <dbReference type="NCBI Taxonomy" id="48727"/>
    <lineage>
        <taxon>Bacteria</taxon>
        <taxon>Pseudomonadati</taxon>
        <taxon>Pseudomonadota</taxon>
        <taxon>Gammaproteobacteria</taxon>
        <taxon>Oceanospirillales</taxon>
        <taxon>Halomonadaceae</taxon>
        <taxon>Franzmannia</taxon>
    </lineage>
</organism>
<dbReference type="InterPro" id="IPR001962">
    <property type="entry name" value="Asn_synthase"/>
</dbReference>
<dbReference type="PANTHER" id="PTHR43284:SF1">
    <property type="entry name" value="ASPARAGINE SYNTHETASE"/>
    <property type="match status" value="1"/>
</dbReference>
<dbReference type="InterPro" id="IPR029055">
    <property type="entry name" value="Ntn_hydrolases_N"/>
</dbReference>
<comment type="catalytic activity">
    <reaction evidence="7">
        <text>L-aspartate + L-glutamine + ATP + H2O = L-asparagine + L-glutamate + AMP + diphosphate + H(+)</text>
        <dbReference type="Rhea" id="RHEA:12228"/>
        <dbReference type="ChEBI" id="CHEBI:15377"/>
        <dbReference type="ChEBI" id="CHEBI:15378"/>
        <dbReference type="ChEBI" id="CHEBI:29985"/>
        <dbReference type="ChEBI" id="CHEBI:29991"/>
        <dbReference type="ChEBI" id="CHEBI:30616"/>
        <dbReference type="ChEBI" id="CHEBI:33019"/>
        <dbReference type="ChEBI" id="CHEBI:58048"/>
        <dbReference type="ChEBI" id="CHEBI:58359"/>
        <dbReference type="ChEBI" id="CHEBI:456215"/>
        <dbReference type="EC" id="6.3.5.4"/>
    </reaction>
</comment>
<evidence type="ECO:0000259" key="9">
    <source>
        <dbReference type="PROSITE" id="PS51278"/>
    </source>
</evidence>
<dbReference type="SUPFAM" id="SSF56235">
    <property type="entry name" value="N-terminal nucleophile aminohydrolases (Ntn hydrolases)"/>
    <property type="match status" value="1"/>
</dbReference>
<dbReference type="PROSITE" id="PS51278">
    <property type="entry name" value="GATASE_TYPE_2"/>
    <property type="match status" value="1"/>
</dbReference>
<dbReference type="SUPFAM" id="SSF52402">
    <property type="entry name" value="Adenine nucleotide alpha hydrolases-like"/>
    <property type="match status" value="1"/>
</dbReference>
<evidence type="ECO:0000313" key="10">
    <source>
        <dbReference type="EMBL" id="SDK79606.1"/>
    </source>
</evidence>
<dbReference type="InterPro" id="IPR017932">
    <property type="entry name" value="GATase_2_dom"/>
</dbReference>
<keyword evidence="4 8" id="KW-0547">Nucleotide-binding</keyword>
<dbReference type="EC" id="6.3.5.4" evidence="3"/>
<dbReference type="STRING" id="48727.SAMN05192555_101224"/>
<dbReference type="RefSeq" id="WP_089656672.1">
    <property type="nucleotide sequence ID" value="NZ_FNGH01000001.1"/>
</dbReference>
<dbReference type="InterPro" id="IPR006426">
    <property type="entry name" value="Asn_synth_AEB"/>
</dbReference>
<keyword evidence="5 8" id="KW-0067">ATP-binding</keyword>
<gene>
    <name evidence="10" type="ORF">SAMN05192555_101224</name>
</gene>
<name>A0A1G9ETX1_9GAMM</name>
<evidence type="ECO:0000256" key="1">
    <source>
        <dbReference type="ARBA" id="ARBA00005187"/>
    </source>
</evidence>
<dbReference type="Gene3D" id="3.40.50.620">
    <property type="entry name" value="HUPs"/>
    <property type="match status" value="1"/>
</dbReference>
<reference evidence="11" key="1">
    <citation type="submission" date="2016-10" db="EMBL/GenBank/DDBJ databases">
        <authorList>
            <person name="Varghese N."/>
            <person name="Submissions S."/>
        </authorList>
    </citation>
    <scope>NUCLEOTIDE SEQUENCE [LARGE SCALE GENOMIC DNA]</scope>
    <source>
        <strain evidence="11">AAP</strain>
    </source>
</reference>
<feature type="binding site" evidence="8">
    <location>
        <position position="98"/>
    </location>
    <ligand>
        <name>L-glutamine</name>
        <dbReference type="ChEBI" id="CHEBI:58359"/>
    </ligand>
</feature>
<comment type="similarity">
    <text evidence="2">Belongs to the asparagine synthetase family.</text>
</comment>
<dbReference type="OrthoDB" id="9763290at2"/>
<keyword evidence="11" id="KW-1185">Reference proteome</keyword>
<proteinExistence type="inferred from homology"/>
<dbReference type="GO" id="GO:0005524">
    <property type="term" value="F:ATP binding"/>
    <property type="evidence" value="ECO:0007669"/>
    <property type="project" value="UniProtKB-KW"/>
</dbReference>
<evidence type="ECO:0000256" key="7">
    <source>
        <dbReference type="ARBA" id="ARBA00048741"/>
    </source>
</evidence>
<evidence type="ECO:0000313" key="11">
    <source>
        <dbReference type="Proteomes" id="UP000199107"/>
    </source>
</evidence>
<dbReference type="InterPro" id="IPR033738">
    <property type="entry name" value="AsnB_N"/>
</dbReference>
<dbReference type="PIRSF" id="PIRSF001589">
    <property type="entry name" value="Asn_synthetase_glu-h"/>
    <property type="match status" value="1"/>
</dbReference>
<dbReference type="PANTHER" id="PTHR43284">
    <property type="entry name" value="ASPARAGINE SYNTHETASE (GLUTAMINE-HYDROLYZING)"/>
    <property type="match status" value="1"/>
</dbReference>
<protein>
    <recommendedName>
        <fullName evidence="3">asparagine synthase (glutamine-hydrolyzing)</fullName>
        <ecNumber evidence="3">6.3.5.4</ecNumber>
    </recommendedName>
</protein>
<dbReference type="GO" id="GO:0004066">
    <property type="term" value="F:asparagine synthase (glutamine-hydrolyzing) activity"/>
    <property type="evidence" value="ECO:0007669"/>
    <property type="project" value="UniProtKB-EC"/>
</dbReference>
<dbReference type="Proteomes" id="UP000199107">
    <property type="component" value="Unassembled WGS sequence"/>
</dbReference>
<dbReference type="Pfam" id="PF00733">
    <property type="entry name" value="Asn_synthase"/>
    <property type="match status" value="1"/>
</dbReference>
<keyword evidence="6" id="KW-0315">Glutamine amidotransferase</keyword>
<feature type="domain" description="Glutamine amidotransferase type-2" evidence="9">
    <location>
        <begin position="2"/>
        <end position="187"/>
    </location>
</feature>
<dbReference type="CDD" id="cd00712">
    <property type="entry name" value="AsnB"/>
    <property type="match status" value="1"/>
</dbReference>
<evidence type="ECO:0000256" key="8">
    <source>
        <dbReference type="PIRSR" id="PIRSR001589-2"/>
    </source>
</evidence>
<dbReference type="Pfam" id="PF13537">
    <property type="entry name" value="GATase_7"/>
    <property type="match status" value="1"/>
</dbReference>